<dbReference type="AlphaFoldDB" id="A0A9D1MU73"/>
<accession>A0A9D1MU73</accession>
<reference evidence="1" key="1">
    <citation type="submission" date="2020-10" db="EMBL/GenBank/DDBJ databases">
        <authorList>
            <person name="Gilroy R."/>
        </authorList>
    </citation>
    <scope>NUCLEOTIDE SEQUENCE</scope>
    <source>
        <strain evidence="1">CHK176-6737</strain>
    </source>
</reference>
<evidence type="ECO:0000313" key="2">
    <source>
        <dbReference type="Proteomes" id="UP000824125"/>
    </source>
</evidence>
<sequence length="79" mass="8822">MEKSELIEKLADLKTKLFAKGMTKEVDLVNEAISHINRKIEVDEGLSRDGMLDVLESPAGITVNIQDCTVFYNPPSDEK</sequence>
<comment type="caution">
    <text evidence="1">The sequence shown here is derived from an EMBL/GenBank/DDBJ whole genome shotgun (WGS) entry which is preliminary data.</text>
</comment>
<dbReference type="Proteomes" id="UP000824125">
    <property type="component" value="Unassembled WGS sequence"/>
</dbReference>
<gene>
    <name evidence="1" type="ORF">IAD23_02505</name>
</gene>
<evidence type="ECO:0000313" key="1">
    <source>
        <dbReference type="EMBL" id="HIU68815.1"/>
    </source>
</evidence>
<name>A0A9D1MU73_9FIRM</name>
<organism evidence="1 2">
    <name type="scientific">Candidatus Scybalenecus merdavium</name>
    <dbReference type="NCBI Taxonomy" id="2840939"/>
    <lineage>
        <taxon>Bacteria</taxon>
        <taxon>Bacillati</taxon>
        <taxon>Bacillota</taxon>
        <taxon>Clostridia</taxon>
        <taxon>Eubacteriales</taxon>
        <taxon>Oscillospiraceae</taxon>
        <taxon>Oscillospiraceae incertae sedis</taxon>
        <taxon>Candidatus Scybalenecus</taxon>
    </lineage>
</organism>
<dbReference type="EMBL" id="DVNM01000013">
    <property type="protein sequence ID" value="HIU68815.1"/>
    <property type="molecule type" value="Genomic_DNA"/>
</dbReference>
<proteinExistence type="predicted"/>
<protein>
    <submittedName>
        <fullName evidence="1">Uncharacterized protein</fullName>
    </submittedName>
</protein>
<reference evidence="1" key="2">
    <citation type="journal article" date="2021" name="PeerJ">
        <title>Extensive microbial diversity within the chicken gut microbiome revealed by metagenomics and culture.</title>
        <authorList>
            <person name="Gilroy R."/>
            <person name="Ravi A."/>
            <person name="Getino M."/>
            <person name="Pursley I."/>
            <person name="Horton D.L."/>
            <person name="Alikhan N.F."/>
            <person name="Baker D."/>
            <person name="Gharbi K."/>
            <person name="Hall N."/>
            <person name="Watson M."/>
            <person name="Adriaenssens E.M."/>
            <person name="Foster-Nyarko E."/>
            <person name="Jarju S."/>
            <person name="Secka A."/>
            <person name="Antonio M."/>
            <person name="Oren A."/>
            <person name="Chaudhuri R.R."/>
            <person name="La Ragione R."/>
            <person name="Hildebrand F."/>
            <person name="Pallen M.J."/>
        </authorList>
    </citation>
    <scope>NUCLEOTIDE SEQUENCE</scope>
    <source>
        <strain evidence="1">CHK176-6737</strain>
    </source>
</reference>